<organism evidence="1 2">
    <name type="scientific">Rhynchosporium agropyri</name>
    <dbReference type="NCBI Taxonomy" id="914238"/>
    <lineage>
        <taxon>Eukaryota</taxon>
        <taxon>Fungi</taxon>
        <taxon>Dikarya</taxon>
        <taxon>Ascomycota</taxon>
        <taxon>Pezizomycotina</taxon>
        <taxon>Leotiomycetes</taxon>
        <taxon>Helotiales</taxon>
        <taxon>Ploettnerulaceae</taxon>
        <taxon>Rhynchosporium</taxon>
    </lineage>
</organism>
<dbReference type="AlphaFoldDB" id="A0A1E1K394"/>
<evidence type="ECO:0000313" key="1">
    <source>
        <dbReference type="EMBL" id="CZS92471.1"/>
    </source>
</evidence>
<gene>
    <name evidence="1" type="ORF">RAG0_03050</name>
</gene>
<name>A0A1E1K394_9HELO</name>
<keyword evidence="2" id="KW-1185">Reference proteome</keyword>
<evidence type="ECO:0008006" key="3">
    <source>
        <dbReference type="Google" id="ProtNLM"/>
    </source>
</evidence>
<sequence>MDSTWHRTWPETAELHICDPEGDILFILERYQVDDSEERGPPEAAPLSEGILDWPAHEPDPVQYDSQVETAESEVDGLTKPEIPACGFLAKRELIPRVEKVQLRASSKHLILASSTFRSSLSSDTYLEGRALRNEGNLVIPLPGDDPDSMIILLNVIHGLSSKVPRRVDLNMLSKLAVAVNHRHIHEAVGICPDTWIENLKRDDGFPSSYRPEILTWLFILWVFRKDEDFRNISQILERESDYSLKTELETVCIGPYIPASIIRNIQENRINAIESMIAVIYDLITKYSGPNILCTGNEYSCDATLLGSLLKASAIIGIWPRPKDPYPGINAKMLAGHIRGMQVLDDCERFGRGYYQSSNGSHGIKVLIEASMKSLEAGKIPGLQLASFLPKAKKTFRKCSKIKNGSAE</sequence>
<protein>
    <recommendedName>
        <fullName evidence="3">BTB domain-containing protein</fullName>
    </recommendedName>
</protein>
<evidence type="ECO:0000313" key="2">
    <source>
        <dbReference type="Proteomes" id="UP000178912"/>
    </source>
</evidence>
<accession>A0A1E1K394</accession>
<dbReference type="OrthoDB" id="5326346at2759"/>
<proteinExistence type="predicted"/>
<reference evidence="2" key="1">
    <citation type="submission" date="2016-03" db="EMBL/GenBank/DDBJ databases">
        <authorList>
            <person name="Guldener U."/>
        </authorList>
    </citation>
    <scope>NUCLEOTIDE SEQUENCE [LARGE SCALE GENOMIC DNA]</scope>
    <source>
        <strain evidence="2">04CH-RAC-A.6.1</strain>
    </source>
</reference>
<dbReference type="EMBL" id="FJUX01000012">
    <property type="protein sequence ID" value="CZS92471.1"/>
    <property type="molecule type" value="Genomic_DNA"/>
</dbReference>
<dbReference type="Proteomes" id="UP000178912">
    <property type="component" value="Unassembled WGS sequence"/>
</dbReference>